<sequence length="486" mass="57096">MKQTKNQNSYECKLNYFVCTSLCATKQSYKYIDKVYNSNKKKYDNYSKECAYYNLANSRLLEEELYYKKTLGIITSGEEKEFYYILRMTYKKANLLVKNSNNIVRLSELSIKPNTVSLEELLGNYAATIILAQSENKKLDEDDFFFIAFQEMVKLRTNPLVQSLLKYTYIDKDRKKKLKQIEIDLCDKYPNITKGLNELYMQKEDGSLDFEKLNDYQRIAYALDFVYELEGLNIIPLLNNKPNSTSHEICELINIWINCNGQVDPLNYDVLYSYIIVATKLRRLLETYKDAKKIYFRDIADKDKLLEQDALVNKIIQEKHDLEAKFNKTKSDLEKENEELKEKIRLLENKNKQLEEEITLEPSIKDELAELRNLMFNLSNCEDTTPTNNDVDINKLNNLNAICIGGNDSWINSMKEVLPNWVFIACGVEHFDTALLKNKDYLFVNTISNTHSMYYKAVENKDKSTKIRYINVLNRDRVLYEIENSL</sequence>
<evidence type="ECO:0000313" key="2">
    <source>
        <dbReference type="EMBL" id="VYU33301.1"/>
    </source>
</evidence>
<accession>A0A6N3E3M1</accession>
<organism evidence="2">
    <name type="scientific">Intestinibacter bartlettii</name>
    <dbReference type="NCBI Taxonomy" id="261299"/>
    <lineage>
        <taxon>Bacteria</taxon>
        <taxon>Bacillati</taxon>
        <taxon>Bacillota</taxon>
        <taxon>Clostridia</taxon>
        <taxon>Peptostreptococcales</taxon>
        <taxon>Peptostreptococcaceae</taxon>
        <taxon>Intestinibacter</taxon>
    </lineage>
</organism>
<evidence type="ECO:0000256" key="1">
    <source>
        <dbReference type="SAM" id="Coils"/>
    </source>
</evidence>
<keyword evidence="1" id="KW-0175">Coiled coil</keyword>
<proteinExistence type="predicted"/>
<feature type="coiled-coil region" evidence="1">
    <location>
        <begin position="319"/>
        <end position="357"/>
    </location>
</feature>
<reference evidence="2" key="1">
    <citation type="submission" date="2019-11" db="EMBL/GenBank/DDBJ databases">
        <authorList>
            <person name="Feng L."/>
        </authorList>
    </citation>
    <scope>NUCLEOTIDE SEQUENCE</scope>
    <source>
        <strain evidence="2">IbartlettiiLFYP30</strain>
    </source>
</reference>
<protein>
    <submittedName>
        <fullName evidence="2">Uncharacterized protein</fullName>
    </submittedName>
</protein>
<dbReference type="RefSeq" id="WP_156531055.1">
    <property type="nucleotide sequence ID" value="NZ_CACRUE010000033.1"/>
</dbReference>
<dbReference type="EMBL" id="CACRUE010000033">
    <property type="protein sequence ID" value="VYU33301.1"/>
    <property type="molecule type" value="Genomic_DNA"/>
</dbReference>
<dbReference type="AlphaFoldDB" id="A0A6N3E3M1"/>
<name>A0A6N3E3M1_9FIRM</name>
<gene>
    <name evidence="2" type="ORF">IBLFYP30_02385</name>
</gene>